<keyword evidence="2 4" id="KW-0067">ATP-binding</keyword>
<dbReference type="RefSeq" id="WP_010868709.1">
    <property type="nucleotide sequence ID" value="NC_000868.1"/>
</dbReference>
<dbReference type="GO" id="GO:0005524">
    <property type="term" value="F:ATP binding"/>
    <property type="evidence" value="ECO:0007669"/>
    <property type="project" value="UniProtKB-UniRule"/>
</dbReference>
<dbReference type="SUPFAM" id="SSF52540">
    <property type="entry name" value="P-loop containing nucleoside triphosphate hydrolases"/>
    <property type="match status" value="1"/>
</dbReference>
<dbReference type="PIR" id="A75007">
    <property type="entry name" value="A75007"/>
</dbReference>
<dbReference type="EMBL" id="AJ248288">
    <property type="protein sequence ID" value="CAB50495.1"/>
    <property type="molecule type" value="Genomic_DNA"/>
</dbReference>
<evidence type="ECO:0000256" key="1">
    <source>
        <dbReference type="ARBA" id="ARBA00022741"/>
    </source>
</evidence>
<dbReference type="GO" id="GO:0140664">
    <property type="term" value="F:ATP-dependent DNA damage sensor activity"/>
    <property type="evidence" value="ECO:0007669"/>
    <property type="project" value="InterPro"/>
</dbReference>
<gene>
    <name evidence="4" type="primary">mutS2</name>
    <name evidence="7" type="ordered locus">PAB1307</name>
</gene>
<evidence type="ECO:0000259" key="6">
    <source>
        <dbReference type="SMART" id="SM00534"/>
    </source>
</evidence>
<comment type="function">
    <text evidence="4">Has ATPase and non-specific DNA-binding activities.</text>
</comment>
<dbReference type="InterPro" id="IPR045076">
    <property type="entry name" value="MutS"/>
</dbReference>
<dbReference type="Proteomes" id="UP000000810">
    <property type="component" value="Chromosome"/>
</dbReference>
<dbReference type="GO" id="GO:0030983">
    <property type="term" value="F:mismatched DNA binding"/>
    <property type="evidence" value="ECO:0007669"/>
    <property type="project" value="InterPro"/>
</dbReference>
<organism evidence="7 9">
    <name type="scientific">Pyrococcus abyssi (strain GE5 / Orsay)</name>
    <dbReference type="NCBI Taxonomy" id="272844"/>
    <lineage>
        <taxon>Archaea</taxon>
        <taxon>Methanobacteriati</taxon>
        <taxon>Methanobacteriota</taxon>
        <taxon>Thermococci</taxon>
        <taxon>Thermococcales</taxon>
        <taxon>Thermococcaceae</taxon>
        <taxon>Pyrococcus</taxon>
    </lineage>
</organism>
<keyword evidence="5" id="KW-0175">Coiled coil</keyword>
<comment type="cofactor">
    <cofactor evidence="4">
        <name>a divalent metal cation</name>
        <dbReference type="ChEBI" id="CHEBI:60240"/>
    </cofactor>
</comment>
<keyword evidence="1 4" id="KW-0547">Nucleotide-binding</keyword>
<dbReference type="GO" id="GO:0006298">
    <property type="term" value="P:mismatch repair"/>
    <property type="evidence" value="ECO:0007669"/>
    <property type="project" value="InterPro"/>
</dbReference>
<dbReference type="PIRSF" id="PIRSF029254">
    <property type="entry name" value="MutS_C_archaeal"/>
    <property type="match status" value="1"/>
</dbReference>
<evidence type="ECO:0000313" key="7">
    <source>
        <dbReference type="EMBL" id="CAB50495.1"/>
    </source>
</evidence>
<reference evidence="8 10" key="5">
    <citation type="journal article" date="2012" name="Curr. Microbiol.">
        <title>Re-annotation of two hyperthermophilic archaea Pyrococcus abyssi GE5 and Pyrococcus furiosus DSM 3638.</title>
        <authorList>
            <person name="Gao J."/>
            <person name="Wang J."/>
        </authorList>
    </citation>
    <scope>GENOME REANNOTATION</scope>
    <source>
        <strain evidence="8">GE5</strain>
        <strain evidence="10">GE5 / Orsay</strain>
    </source>
</reference>
<dbReference type="PANTHER" id="PTHR11361:SF125">
    <property type="entry name" value="DNA-BINDING PROTEIN MUTS2"/>
    <property type="match status" value="1"/>
</dbReference>
<accession>Q9UYB7</accession>
<evidence type="ECO:0000256" key="2">
    <source>
        <dbReference type="ARBA" id="ARBA00022840"/>
    </source>
</evidence>
<dbReference type="InterPro" id="IPR027417">
    <property type="entry name" value="P-loop_NTPase"/>
</dbReference>
<comment type="similarity">
    <text evidence="4">Belongs to the DNA mismatch repair MutS family. Archaeal Muts2 subfamily.</text>
</comment>
<evidence type="ECO:0000313" key="9">
    <source>
        <dbReference type="Proteomes" id="UP000000810"/>
    </source>
</evidence>
<dbReference type="KEGG" id="pab:PAB1307"/>
<evidence type="ECO:0000313" key="8">
    <source>
        <dbReference type="EMBL" id="CCE71050.1"/>
    </source>
</evidence>
<dbReference type="OrthoDB" id="15514at2157"/>
<reference evidence="7" key="3">
    <citation type="journal article" date="2001" name="Genome Res.">
        <title>Genome evolution at the genus level: comparison of three complete genomes of hyperthermophilic archaea.</title>
        <authorList>
            <person name="Lecompte O."/>
            <person name="Ripp R."/>
            <person name="Puzos-Barbe V."/>
            <person name="Duprat S."/>
            <person name="Heilig R."/>
            <person name="Dietrich J."/>
            <person name="Thierry J.C."/>
            <person name="Poch O."/>
        </authorList>
    </citation>
    <scope>NUCLEOTIDE SEQUENCE</scope>
    <source>
        <strain evidence="7">Orsay</strain>
    </source>
</reference>
<evidence type="ECO:0000256" key="4">
    <source>
        <dbReference type="HAMAP-Rule" id="MF_00971"/>
    </source>
</evidence>
<dbReference type="Pfam" id="PF00488">
    <property type="entry name" value="MutS_V"/>
    <property type="match status" value="1"/>
</dbReference>
<dbReference type="HOGENOM" id="CLU_026764_0_0_2"/>
<proteinExistence type="inferred from homology"/>
<dbReference type="STRING" id="272844.PAB1307"/>
<dbReference type="HAMAP" id="MF_00971">
    <property type="entry name" value="MutS2_archaea"/>
    <property type="match status" value="1"/>
</dbReference>
<feature type="coiled-coil region" evidence="5">
    <location>
        <begin position="172"/>
        <end position="199"/>
    </location>
</feature>
<dbReference type="InterPro" id="IPR000432">
    <property type="entry name" value="DNA_mismatch_repair_MutS_C"/>
</dbReference>
<dbReference type="PATRIC" id="fig|272844.11.peg.1697"/>
<keyword evidence="3 4" id="KW-0238">DNA-binding</keyword>
<dbReference type="PANTHER" id="PTHR11361">
    <property type="entry name" value="DNA MISMATCH REPAIR PROTEIN MUTS FAMILY MEMBER"/>
    <property type="match status" value="1"/>
</dbReference>
<reference evidence="7 9" key="4">
    <citation type="journal article" date="2003" name="Mol. Microbiol.">
        <title>An integrated analysis of the genome of the hyperthermophilic archaeon Pyrococcus abyssi.</title>
        <authorList>
            <person name="Cohen G."/>
            <person name="Barbe V."/>
            <person name="Flament D."/>
            <person name="Galperin M."/>
            <person name="Heilig R."/>
            <person name="Ripp R."/>
            <person name="Lecompte O."/>
            <person name="Prieur D."/>
            <person name="Poch O."/>
            <person name="Quellerou J."/>
            <person name="Thierry J.C."/>
            <person name="Van der Oost J."/>
            <person name="Weissenbach J."/>
            <person name="Zivanovic Y."/>
            <person name="Forterre P."/>
        </authorList>
    </citation>
    <scope>NUCLEOTIDE SEQUENCE [LARGE SCALE GENOMIC DNA]</scope>
    <source>
        <strain evidence="9">GE5 / Orsay</strain>
        <strain evidence="7">Orsay</strain>
    </source>
</reference>
<dbReference type="SMART" id="SM00534">
    <property type="entry name" value="MUTSac"/>
    <property type="match status" value="1"/>
</dbReference>
<protein>
    <recommendedName>
        <fullName evidence="4">DNA-binding protein MutS2</fullName>
    </recommendedName>
</protein>
<name>Q9UYB7_PYRAB</name>
<keyword evidence="4" id="KW-0378">Hydrolase</keyword>
<dbReference type="Gene3D" id="3.40.50.300">
    <property type="entry name" value="P-loop containing nucleotide triphosphate hydrolases"/>
    <property type="match status" value="1"/>
</dbReference>
<evidence type="ECO:0000313" key="10">
    <source>
        <dbReference type="Proteomes" id="UP000009139"/>
    </source>
</evidence>
<evidence type="ECO:0000256" key="5">
    <source>
        <dbReference type="SAM" id="Coils"/>
    </source>
</evidence>
<keyword evidence="9" id="KW-1185">Reference proteome</keyword>
<feature type="domain" description="DNA mismatch repair proteins mutS family" evidence="6">
    <location>
        <begin position="373"/>
        <end position="561"/>
    </location>
</feature>
<dbReference type="GO" id="GO:0016787">
    <property type="term" value="F:hydrolase activity"/>
    <property type="evidence" value="ECO:0007669"/>
    <property type="project" value="UniProtKB-KW"/>
</dbReference>
<evidence type="ECO:0000256" key="3">
    <source>
        <dbReference type="ARBA" id="ARBA00023125"/>
    </source>
</evidence>
<dbReference type="AlphaFoldDB" id="Q9UYB7"/>
<dbReference type="Proteomes" id="UP000009139">
    <property type="component" value="Chromosome"/>
</dbReference>
<dbReference type="EMBL" id="HE613800">
    <property type="protein sequence ID" value="CCE71050.1"/>
    <property type="molecule type" value="Genomic_DNA"/>
</dbReference>
<dbReference type="InterPro" id="IPR012401">
    <property type="entry name" value="DNA-bd_MutS2_arc"/>
</dbReference>
<reference evidence="7" key="2">
    <citation type="journal article" date="2000" name="J. Mol. Biol.">
        <title>Archaeal homologs of eukaryotic methylation guide small nucleolar RNAs: lessons from the Pyrococcus genomes.</title>
        <authorList>
            <person name="Gaspin C."/>
            <person name="Cavaille J."/>
            <person name="Erauso G."/>
        </authorList>
    </citation>
    <scope>NUCLEOTIDE SEQUENCE</scope>
    <source>
        <strain evidence="7">Orsay</strain>
    </source>
</reference>
<sequence>MKLKLRGDAREIYRAIRRKIESEIRVSEAKRFLDNFEPVSDVGEILKRQNYLKRAMESVSEEVEGLLLKVKPIKFRKEFLGDRLLVVSEDEVEEAEKLGLCMVSTEPIEGYDIVLSTIGYGIDVELKPYEIAPELYIKPLWESRDVLEALARIFPGGAAAKILRELEGIEDVMRRNERLENIEEIIRRYESELNKRIEEKLERFKLTLSGKELVEFLRSLRYGDVEAILSKFSSLNDDIIEEIRKAEEKLSQELGVAIEVFPRDYPVEVPPDVVERLKRSVERELKIELYMRAREIVPRIIPYIQGLKEEIERAYELEFILALKRFSRGFTFPKIEEGGIGFIKGRNLFIENPQPVSYFVGSAKGQFKGIQESSVVILTGANSGGKTSLLELMLQIVILAHMGLPVPASEAWVEPLDEVFFFKRKRINYGAGAFESSLKSIVKALKGKGRKLILIDEFEAITEPGAAAKILAELLKIGVEKGFYIVIVSHLGEDLKKELPYARVDGIEASGLDEELNLIVDRQPKFGVIGKSTPELILERLARKGRGEEREILMKVLAKLNNTYVPTQNI</sequence>
<feature type="binding site" evidence="4">
    <location>
        <begin position="380"/>
        <end position="387"/>
    </location>
    <ligand>
        <name>ATP</name>
        <dbReference type="ChEBI" id="CHEBI:30616"/>
    </ligand>
</feature>
<dbReference type="eggNOG" id="arCOG02895">
    <property type="taxonomic scope" value="Archaea"/>
</dbReference>
<reference evidence="7" key="1">
    <citation type="submission" date="1999-07" db="EMBL/GenBank/DDBJ databases">
        <authorList>
            <person name="Genoscope"/>
        </authorList>
    </citation>
    <scope>NUCLEOTIDE SEQUENCE</scope>
    <source>
        <strain evidence="7">Orsay</strain>
    </source>
</reference>